<dbReference type="InterPro" id="IPR023395">
    <property type="entry name" value="MCP_dom_sf"/>
</dbReference>
<evidence type="ECO:0000256" key="8">
    <source>
        <dbReference type="PROSITE-ProRule" id="PRU00282"/>
    </source>
</evidence>
<keyword evidence="12" id="KW-1185">Reference proteome</keyword>
<organism evidence="11 12">
    <name type="scientific">Tilletiopsis washingtonensis</name>
    <dbReference type="NCBI Taxonomy" id="58919"/>
    <lineage>
        <taxon>Eukaryota</taxon>
        <taxon>Fungi</taxon>
        <taxon>Dikarya</taxon>
        <taxon>Basidiomycota</taxon>
        <taxon>Ustilaginomycotina</taxon>
        <taxon>Exobasidiomycetes</taxon>
        <taxon>Entylomatales</taxon>
        <taxon>Entylomatales incertae sedis</taxon>
        <taxon>Tilletiopsis</taxon>
    </lineage>
</organism>
<reference evidence="11 12" key="1">
    <citation type="journal article" date="2018" name="Mol. Biol. Evol.">
        <title>Broad Genomic Sampling Reveals a Smut Pathogenic Ancestry of the Fungal Clade Ustilaginomycotina.</title>
        <authorList>
            <person name="Kijpornyongpan T."/>
            <person name="Mondo S.J."/>
            <person name="Barry K."/>
            <person name="Sandor L."/>
            <person name="Lee J."/>
            <person name="Lipzen A."/>
            <person name="Pangilinan J."/>
            <person name="LaButti K."/>
            <person name="Hainaut M."/>
            <person name="Henrissat B."/>
            <person name="Grigoriev I.V."/>
            <person name="Spatafora J.W."/>
            <person name="Aime M.C."/>
        </authorList>
    </citation>
    <scope>NUCLEOTIDE SEQUENCE [LARGE SCALE GENOMIC DNA]</scope>
    <source>
        <strain evidence="11 12">MCA 4186</strain>
    </source>
</reference>
<dbReference type="GeneID" id="37273010"/>
<dbReference type="PANTHER" id="PTHR45683">
    <property type="entry name" value="MITOCHONDRIAL NICOTINAMIDE ADENINE DINUCLEOTIDE TRANSPORTER 1-RELATED-RELATED"/>
    <property type="match status" value="1"/>
</dbReference>
<evidence type="ECO:0000256" key="2">
    <source>
        <dbReference type="ARBA" id="ARBA00006375"/>
    </source>
</evidence>
<evidence type="ECO:0000313" key="11">
    <source>
        <dbReference type="EMBL" id="PWN96091.1"/>
    </source>
</evidence>
<dbReference type="GO" id="GO:0055085">
    <property type="term" value="P:transmembrane transport"/>
    <property type="evidence" value="ECO:0007669"/>
    <property type="project" value="InterPro"/>
</dbReference>
<comment type="subcellular location">
    <subcellularLocation>
        <location evidence="1">Membrane</location>
        <topology evidence="1">Multi-pass membrane protein</topology>
    </subcellularLocation>
</comment>
<feature type="repeat" description="Solcar" evidence="8">
    <location>
        <begin position="289"/>
        <end position="371"/>
    </location>
</feature>
<dbReference type="EMBL" id="KZ819301">
    <property type="protein sequence ID" value="PWN96091.1"/>
    <property type="molecule type" value="Genomic_DNA"/>
</dbReference>
<dbReference type="PROSITE" id="PS50920">
    <property type="entry name" value="SOLCAR"/>
    <property type="match status" value="3"/>
</dbReference>
<evidence type="ECO:0000256" key="6">
    <source>
        <dbReference type="ARBA" id="ARBA00022989"/>
    </source>
</evidence>
<dbReference type="OrthoDB" id="428293at2759"/>
<dbReference type="Proteomes" id="UP000245946">
    <property type="component" value="Unassembled WGS sequence"/>
</dbReference>
<dbReference type="SUPFAM" id="SSF103506">
    <property type="entry name" value="Mitochondrial carrier"/>
    <property type="match status" value="1"/>
</dbReference>
<dbReference type="AlphaFoldDB" id="A0A316Z3G4"/>
<evidence type="ECO:0000256" key="9">
    <source>
        <dbReference type="RuleBase" id="RU000488"/>
    </source>
</evidence>
<keyword evidence="4 8" id="KW-0812">Transmembrane</keyword>
<dbReference type="STRING" id="58919.A0A316Z3G4"/>
<proteinExistence type="inferred from homology"/>
<keyword evidence="7 8" id="KW-0472">Membrane</keyword>
<evidence type="ECO:0000256" key="3">
    <source>
        <dbReference type="ARBA" id="ARBA00022448"/>
    </source>
</evidence>
<feature type="region of interest" description="Disordered" evidence="10">
    <location>
        <begin position="1"/>
        <end position="35"/>
    </location>
</feature>
<evidence type="ECO:0000256" key="5">
    <source>
        <dbReference type="ARBA" id="ARBA00022737"/>
    </source>
</evidence>
<dbReference type="RefSeq" id="XP_025596370.1">
    <property type="nucleotide sequence ID" value="XM_025745466.1"/>
</dbReference>
<name>A0A316Z3G4_9BASI</name>
<evidence type="ECO:0000256" key="7">
    <source>
        <dbReference type="ARBA" id="ARBA00023136"/>
    </source>
</evidence>
<feature type="repeat" description="Solcar" evidence="8">
    <location>
        <begin position="155"/>
        <end position="265"/>
    </location>
</feature>
<dbReference type="GO" id="GO:0006862">
    <property type="term" value="P:nucleotide transport"/>
    <property type="evidence" value="ECO:0007669"/>
    <property type="project" value="InterPro"/>
</dbReference>
<dbReference type="GO" id="GO:0016020">
    <property type="term" value="C:membrane"/>
    <property type="evidence" value="ECO:0007669"/>
    <property type="project" value="UniProtKB-SubCell"/>
</dbReference>
<gene>
    <name evidence="11" type="ORF">FA09DRAFT_362392</name>
</gene>
<accession>A0A316Z3G4</accession>
<evidence type="ECO:0000256" key="1">
    <source>
        <dbReference type="ARBA" id="ARBA00004141"/>
    </source>
</evidence>
<dbReference type="Gene3D" id="1.50.40.10">
    <property type="entry name" value="Mitochondrial carrier domain"/>
    <property type="match status" value="1"/>
</dbReference>
<evidence type="ECO:0000256" key="4">
    <source>
        <dbReference type="ARBA" id="ARBA00022692"/>
    </source>
</evidence>
<comment type="similarity">
    <text evidence="2 9">Belongs to the mitochondrial carrier (TC 2.A.29) family.</text>
</comment>
<protein>
    <submittedName>
        <fullName evidence="11">Mitochondrial carrier</fullName>
    </submittedName>
</protein>
<feature type="compositionally biased region" description="Low complexity" evidence="10">
    <location>
        <begin position="1"/>
        <end position="29"/>
    </location>
</feature>
<keyword evidence="3 9" id="KW-0813">Transport</keyword>
<keyword evidence="5" id="KW-0677">Repeat</keyword>
<dbReference type="InterPro" id="IPR044712">
    <property type="entry name" value="SLC25A32-like"/>
</dbReference>
<dbReference type="InterPro" id="IPR018108">
    <property type="entry name" value="MCP_transmembrane"/>
</dbReference>
<keyword evidence="6" id="KW-1133">Transmembrane helix</keyword>
<evidence type="ECO:0000313" key="12">
    <source>
        <dbReference type="Proteomes" id="UP000245946"/>
    </source>
</evidence>
<feature type="repeat" description="Solcar" evidence="8">
    <location>
        <begin position="38"/>
        <end position="142"/>
    </location>
</feature>
<evidence type="ECO:0000256" key="10">
    <source>
        <dbReference type="SAM" id="MobiDB-lite"/>
    </source>
</evidence>
<sequence>MAPAAAASGSGSSRARSDGSSGSSSSSASAPPPSWLPTPALDHALSGITAGAIATVCMQPLDLIKTQFQVRTARAPRSGTAAPPAWQRWTGVGVGRDMLAAWRAIVRADGWPGLYRGLGANVVGNSASWGLYFLWYTMLKEYMAHAADGADAKVLTPGQHLLAASESGAATALLTNPIWVVKTRMFTTSRSAASASSATAAPVATASGSSSAPRAPVAYRGLAHGLRDIWRHEGVRGLYKGAGLALVGVSNGAIQFVAYEELKKWRSAVARRRGATGAEGELVKLSNAEYIVLSGVAKLFAIGLTYPYQVVRSRIQNHATAHIYPDIPTCIRRTYAQEGLRAFYKGLGPNAVRIVPGTCVTFVVYENMSWALRGAAERRSSAAPPIDVAIQQ</sequence>
<dbReference type="Pfam" id="PF00153">
    <property type="entry name" value="Mito_carr"/>
    <property type="match status" value="3"/>
</dbReference>